<evidence type="ECO:0000313" key="11">
    <source>
        <dbReference type="EMBL" id="RPF28532.1"/>
    </source>
</evidence>
<keyword evidence="12" id="KW-1185">Reference proteome</keyword>
<dbReference type="EMBL" id="RKRA01000001">
    <property type="protein sequence ID" value="RPF28532.1"/>
    <property type="molecule type" value="Genomic_DNA"/>
</dbReference>
<keyword evidence="4" id="KW-0808">Transferase</keyword>
<keyword evidence="7" id="KW-0067">ATP-binding</keyword>
<organism evidence="11 12">
    <name type="scientific">Georgenia muralis</name>
    <dbReference type="NCBI Taxonomy" id="154117"/>
    <lineage>
        <taxon>Bacteria</taxon>
        <taxon>Bacillati</taxon>
        <taxon>Actinomycetota</taxon>
        <taxon>Actinomycetes</taxon>
        <taxon>Micrococcales</taxon>
        <taxon>Bogoriellaceae</taxon>
        <taxon>Georgenia</taxon>
    </lineage>
</organism>
<dbReference type="SUPFAM" id="SSF55874">
    <property type="entry name" value="ATPase domain of HSP90 chaperone/DNA topoisomerase II/histidine kinase"/>
    <property type="match status" value="1"/>
</dbReference>
<dbReference type="Gene3D" id="1.10.287.130">
    <property type="match status" value="1"/>
</dbReference>
<name>A0A3N4ZSS7_9MICO</name>
<keyword evidence="8" id="KW-0902">Two-component regulatory system</keyword>
<evidence type="ECO:0000256" key="7">
    <source>
        <dbReference type="ARBA" id="ARBA00022840"/>
    </source>
</evidence>
<dbReference type="PANTHER" id="PTHR42878:SF7">
    <property type="entry name" value="SENSOR HISTIDINE KINASE GLRK"/>
    <property type="match status" value="1"/>
</dbReference>
<dbReference type="PROSITE" id="PS50109">
    <property type="entry name" value="HIS_KIN"/>
    <property type="match status" value="1"/>
</dbReference>
<keyword evidence="5" id="KW-0547">Nucleotide-binding</keyword>
<dbReference type="InterPro" id="IPR003594">
    <property type="entry name" value="HATPase_dom"/>
</dbReference>
<dbReference type="SMART" id="SM00388">
    <property type="entry name" value="HisKA"/>
    <property type="match status" value="1"/>
</dbReference>
<dbReference type="EC" id="2.7.13.3" evidence="3"/>
<evidence type="ECO:0000256" key="3">
    <source>
        <dbReference type="ARBA" id="ARBA00012438"/>
    </source>
</evidence>
<dbReference type="Pfam" id="PF02518">
    <property type="entry name" value="HATPase_c"/>
    <property type="match status" value="1"/>
</dbReference>
<evidence type="ECO:0000256" key="1">
    <source>
        <dbReference type="ARBA" id="ARBA00000085"/>
    </source>
</evidence>
<dbReference type="InterPro" id="IPR036890">
    <property type="entry name" value="HATPase_C_sf"/>
</dbReference>
<evidence type="ECO:0000256" key="9">
    <source>
        <dbReference type="ARBA" id="ARBA00039401"/>
    </source>
</evidence>
<reference evidence="11 12" key="1">
    <citation type="submission" date="2018-11" db="EMBL/GenBank/DDBJ databases">
        <title>Sequencing the genomes of 1000 actinobacteria strains.</title>
        <authorList>
            <person name="Klenk H.-P."/>
        </authorList>
    </citation>
    <scope>NUCLEOTIDE SEQUENCE [LARGE SCALE GENOMIC DNA]</scope>
    <source>
        <strain evidence="11 12">DSM 14418</strain>
    </source>
</reference>
<dbReference type="InterPro" id="IPR003661">
    <property type="entry name" value="HisK_dim/P_dom"/>
</dbReference>
<dbReference type="InterPro" id="IPR036097">
    <property type="entry name" value="HisK_dim/P_sf"/>
</dbReference>
<comment type="catalytic activity">
    <reaction evidence="1">
        <text>ATP + protein L-histidine = ADP + protein N-phospho-L-histidine.</text>
        <dbReference type="EC" id="2.7.13.3"/>
    </reaction>
</comment>
<evidence type="ECO:0000256" key="8">
    <source>
        <dbReference type="ARBA" id="ARBA00023012"/>
    </source>
</evidence>
<dbReference type="GO" id="GO:0007234">
    <property type="term" value="P:osmosensory signaling via phosphorelay pathway"/>
    <property type="evidence" value="ECO:0007669"/>
    <property type="project" value="TreeGrafter"/>
</dbReference>
<protein>
    <recommendedName>
        <fullName evidence="9">Sensor-like histidine kinase SenX3</fullName>
        <ecNumber evidence="3">2.7.13.3</ecNumber>
    </recommendedName>
</protein>
<gene>
    <name evidence="11" type="ORF">EDD32_3062</name>
</gene>
<feature type="domain" description="Histidine kinase" evidence="10">
    <location>
        <begin position="12"/>
        <end position="191"/>
    </location>
</feature>
<dbReference type="AlphaFoldDB" id="A0A3N4ZSS7"/>
<evidence type="ECO:0000313" key="12">
    <source>
        <dbReference type="Proteomes" id="UP000280726"/>
    </source>
</evidence>
<dbReference type="RefSeq" id="WP_123918818.1">
    <property type="nucleotide sequence ID" value="NZ_RKRA01000001.1"/>
</dbReference>
<dbReference type="GO" id="GO:0000156">
    <property type="term" value="F:phosphorelay response regulator activity"/>
    <property type="evidence" value="ECO:0007669"/>
    <property type="project" value="TreeGrafter"/>
</dbReference>
<dbReference type="PANTHER" id="PTHR42878">
    <property type="entry name" value="TWO-COMPONENT HISTIDINE KINASE"/>
    <property type="match status" value="1"/>
</dbReference>
<accession>A0A3N4ZSS7</accession>
<dbReference type="Proteomes" id="UP000280726">
    <property type="component" value="Unassembled WGS sequence"/>
</dbReference>
<proteinExistence type="predicted"/>
<evidence type="ECO:0000256" key="6">
    <source>
        <dbReference type="ARBA" id="ARBA00022777"/>
    </source>
</evidence>
<keyword evidence="6" id="KW-0418">Kinase</keyword>
<dbReference type="GO" id="GO:0005886">
    <property type="term" value="C:plasma membrane"/>
    <property type="evidence" value="ECO:0007669"/>
    <property type="project" value="UniProtKB-SubCell"/>
</dbReference>
<dbReference type="Pfam" id="PF00512">
    <property type="entry name" value="HisKA"/>
    <property type="match status" value="1"/>
</dbReference>
<sequence>MSEALSRAVVESVNHHLRTPVAVIMLNSEMLIDHGHELPEDVQCSLACILRSGLRLNDVVAGIGELIDVVCLGINVRDTVDVSHVLADEVATYMDRAEARGIRLDVSTGGAVSCVGSPSRLRRALRELLDNAVTYAPDGSTVCVTATVTATGVRNTIRDHGTGIDAADRDRFMRPFERGTHPRQEATGLGMNPPFGFVGECR</sequence>
<evidence type="ECO:0000259" key="10">
    <source>
        <dbReference type="PROSITE" id="PS50109"/>
    </source>
</evidence>
<dbReference type="OrthoDB" id="23692at2"/>
<dbReference type="InterPro" id="IPR050351">
    <property type="entry name" value="BphY/WalK/GraS-like"/>
</dbReference>
<evidence type="ECO:0000256" key="5">
    <source>
        <dbReference type="ARBA" id="ARBA00022741"/>
    </source>
</evidence>
<dbReference type="GO" id="GO:0000155">
    <property type="term" value="F:phosphorelay sensor kinase activity"/>
    <property type="evidence" value="ECO:0007669"/>
    <property type="project" value="InterPro"/>
</dbReference>
<evidence type="ECO:0000256" key="4">
    <source>
        <dbReference type="ARBA" id="ARBA00022679"/>
    </source>
</evidence>
<evidence type="ECO:0000256" key="2">
    <source>
        <dbReference type="ARBA" id="ARBA00004236"/>
    </source>
</evidence>
<dbReference type="GO" id="GO:0030295">
    <property type="term" value="F:protein kinase activator activity"/>
    <property type="evidence" value="ECO:0007669"/>
    <property type="project" value="TreeGrafter"/>
</dbReference>
<dbReference type="InterPro" id="IPR005467">
    <property type="entry name" value="His_kinase_dom"/>
</dbReference>
<dbReference type="SUPFAM" id="SSF47384">
    <property type="entry name" value="Homodimeric domain of signal transducing histidine kinase"/>
    <property type="match status" value="1"/>
</dbReference>
<dbReference type="Gene3D" id="3.30.565.10">
    <property type="entry name" value="Histidine kinase-like ATPase, C-terminal domain"/>
    <property type="match status" value="1"/>
</dbReference>
<comment type="subcellular location">
    <subcellularLocation>
        <location evidence="2">Cell membrane</location>
    </subcellularLocation>
</comment>
<comment type="caution">
    <text evidence="11">The sequence shown here is derived from an EMBL/GenBank/DDBJ whole genome shotgun (WGS) entry which is preliminary data.</text>
</comment>
<dbReference type="CDD" id="cd00082">
    <property type="entry name" value="HisKA"/>
    <property type="match status" value="1"/>
</dbReference>
<dbReference type="GO" id="GO:0005524">
    <property type="term" value="F:ATP binding"/>
    <property type="evidence" value="ECO:0007669"/>
    <property type="project" value="UniProtKB-KW"/>
</dbReference>